<accession>A0A931FYJ2</accession>
<keyword evidence="3 5" id="KW-0067">ATP-binding</keyword>
<dbReference type="GO" id="GO:0005524">
    <property type="term" value="F:ATP binding"/>
    <property type="evidence" value="ECO:0007669"/>
    <property type="project" value="UniProtKB-KW"/>
</dbReference>
<dbReference type="RefSeq" id="WP_196415424.1">
    <property type="nucleotide sequence ID" value="NZ_JADQTO010000008.1"/>
</dbReference>
<dbReference type="FunFam" id="3.40.50.300:FF:000134">
    <property type="entry name" value="Iron-enterobactin ABC transporter ATP-binding protein"/>
    <property type="match status" value="1"/>
</dbReference>
<dbReference type="InterPro" id="IPR017871">
    <property type="entry name" value="ABC_transporter-like_CS"/>
</dbReference>
<evidence type="ECO:0000313" key="6">
    <source>
        <dbReference type="Proteomes" id="UP000598146"/>
    </source>
</evidence>
<protein>
    <submittedName>
        <fullName evidence="5">ABC transporter ATP-binding protein</fullName>
    </submittedName>
</protein>
<organism evidence="5 6">
    <name type="scientific">Actinoplanes aureus</name>
    <dbReference type="NCBI Taxonomy" id="2792083"/>
    <lineage>
        <taxon>Bacteria</taxon>
        <taxon>Bacillati</taxon>
        <taxon>Actinomycetota</taxon>
        <taxon>Actinomycetes</taxon>
        <taxon>Micromonosporales</taxon>
        <taxon>Micromonosporaceae</taxon>
        <taxon>Actinoplanes</taxon>
    </lineage>
</organism>
<dbReference type="GO" id="GO:0016887">
    <property type="term" value="F:ATP hydrolysis activity"/>
    <property type="evidence" value="ECO:0007669"/>
    <property type="project" value="InterPro"/>
</dbReference>
<dbReference type="EMBL" id="JADQTO010000008">
    <property type="protein sequence ID" value="MBG0563655.1"/>
    <property type="molecule type" value="Genomic_DNA"/>
</dbReference>
<keyword evidence="6" id="KW-1185">Reference proteome</keyword>
<dbReference type="PROSITE" id="PS50893">
    <property type="entry name" value="ABC_TRANSPORTER_2"/>
    <property type="match status" value="1"/>
</dbReference>
<name>A0A931FYJ2_9ACTN</name>
<evidence type="ECO:0000256" key="1">
    <source>
        <dbReference type="ARBA" id="ARBA00022448"/>
    </source>
</evidence>
<dbReference type="Pfam" id="PF00005">
    <property type="entry name" value="ABC_tran"/>
    <property type="match status" value="1"/>
</dbReference>
<dbReference type="SUPFAM" id="SSF52540">
    <property type="entry name" value="P-loop containing nucleoside triphosphate hydrolases"/>
    <property type="match status" value="1"/>
</dbReference>
<dbReference type="InterPro" id="IPR003593">
    <property type="entry name" value="AAA+_ATPase"/>
</dbReference>
<keyword evidence="2" id="KW-0547">Nucleotide-binding</keyword>
<reference evidence="5" key="1">
    <citation type="submission" date="2020-11" db="EMBL/GenBank/DDBJ databases">
        <title>Isolation and identification of active actinomycetes.</title>
        <authorList>
            <person name="Sun X."/>
        </authorList>
    </citation>
    <scope>NUCLEOTIDE SEQUENCE</scope>
    <source>
        <strain evidence="5">NEAU-A11</strain>
    </source>
</reference>
<evidence type="ECO:0000313" key="5">
    <source>
        <dbReference type="EMBL" id="MBG0563655.1"/>
    </source>
</evidence>
<comment type="caution">
    <text evidence="5">The sequence shown here is derived from an EMBL/GenBank/DDBJ whole genome shotgun (WGS) entry which is preliminary data.</text>
</comment>
<dbReference type="PANTHER" id="PTHR42794:SF2">
    <property type="entry name" value="ABC TRANSPORTER ATP-BINDING PROTEIN"/>
    <property type="match status" value="1"/>
</dbReference>
<dbReference type="Gene3D" id="3.40.50.300">
    <property type="entry name" value="P-loop containing nucleotide triphosphate hydrolases"/>
    <property type="match status" value="1"/>
</dbReference>
<evidence type="ECO:0000256" key="2">
    <source>
        <dbReference type="ARBA" id="ARBA00022741"/>
    </source>
</evidence>
<dbReference type="SMART" id="SM00382">
    <property type="entry name" value="AAA"/>
    <property type="match status" value="1"/>
</dbReference>
<evidence type="ECO:0000256" key="3">
    <source>
        <dbReference type="ARBA" id="ARBA00022840"/>
    </source>
</evidence>
<dbReference type="InterPro" id="IPR003439">
    <property type="entry name" value="ABC_transporter-like_ATP-bd"/>
</dbReference>
<dbReference type="PANTHER" id="PTHR42794">
    <property type="entry name" value="HEMIN IMPORT ATP-BINDING PROTEIN HMUV"/>
    <property type="match status" value="1"/>
</dbReference>
<evidence type="ECO:0000259" key="4">
    <source>
        <dbReference type="PROSITE" id="PS50893"/>
    </source>
</evidence>
<feature type="domain" description="ABC transporter" evidence="4">
    <location>
        <begin position="8"/>
        <end position="240"/>
    </location>
</feature>
<dbReference type="AlphaFoldDB" id="A0A931FYJ2"/>
<gene>
    <name evidence="5" type="ORF">I4J89_19605</name>
</gene>
<dbReference type="InterPro" id="IPR027417">
    <property type="entry name" value="P-loop_NTPase"/>
</dbReference>
<proteinExistence type="predicted"/>
<dbReference type="PROSITE" id="PS00211">
    <property type="entry name" value="ABC_TRANSPORTER_1"/>
    <property type="match status" value="1"/>
</dbReference>
<dbReference type="Proteomes" id="UP000598146">
    <property type="component" value="Unassembled WGS sequence"/>
</dbReference>
<sequence>MGKAGTRVHLSGVTARINGTPIVGDVDLVAEPGQIVGLIGPNGSGKSTLLRTVYRSLRPATGVIRLDGDDLWRMSAREAARHRAAVTQDHSVDTGFSVRDVVAMGRTPHKGLLDRDTSADQEIVDDALERVRMTWAGERIFTSLSGGERQRVLLARALAQQPSLLVLDEPTNHLDVRAQLDLLELIRTLRLTTVTALHDLDHAAAYCDHLVLLRAGSVVAAGPPADVLTPDRIADVFGVRAHLGHHPITGRLHVATAPLSADVAATTGV</sequence>
<keyword evidence="1" id="KW-0813">Transport</keyword>